<evidence type="ECO:0000313" key="4">
    <source>
        <dbReference type="EMBL" id="QIE85693.1"/>
    </source>
</evidence>
<dbReference type="EMBL" id="JADTFC010000010">
    <property type="protein sequence ID" value="MBG6287142.1"/>
    <property type="molecule type" value="Genomic_DNA"/>
</dbReference>
<evidence type="ECO:0000259" key="2">
    <source>
        <dbReference type="Pfam" id="PF14341"/>
    </source>
</evidence>
<reference evidence="4 5" key="1">
    <citation type="submission" date="2020-02" db="EMBL/GenBank/DDBJ databases">
        <title>Integrative conjugative elements (ICEs) and plasmids drive adaptation of Pseudomonas nitroreducens strain HBP1 to wastewater environment.</title>
        <authorList>
            <person name="Sentchilo V."/>
            <person name="Carraro N."/>
            <person name="Bertelli C."/>
            <person name="van der Meer J.R."/>
        </authorList>
    </citation>
    <scope>NUCLEOTIDE SEQUENCE [LARGE SCALE GENOMIC DNA]</scope>
    <source>
        <strain evidence="4 5">HBP1</strain>
    </source>
</reference>
<evidence type="ECO:0000313" key="5">
    <source>
        <dbReference type="Proteomes" id="UP000501063"/>
    </source>
</evidence>
<name>A0A6G6IRW4_PSENT</name>
<keyword evidence="1" id="KW-1133">Transmembrane helix</keyword>
<organism evidence="4 5">
    <name type="scientific">Pseudomonas nitroreducens</name>
    <dbReference type="NCBI Taxonomy" id="46680"/>
    <lineage>
        <taxon>Bacteria</taxon>
        <taxon>Pseudomonadati</taxon>
        <taxon>Pseudomonadota</taxon>
        <taxon>Gammaproteobacteria</taxon>
        <taxon>Pseudomonadales</taxon>
        <taxon>Pseudomonadaceae</taxon>
        <taxon>Pseudomonas</taxon>
    </lineage>
</organism>
<keyword evidence="1" id="KW-0812">Transmembrane</keyword>
<reference evidence="3 6" key="2">
    <citation type="submission" date="2020-11" db="EMBL/GenBank/DDBJ databases">
        <title>Enhanced detection system for hospital associated transmission using whole genome sequencing surveillance.</title>
        <authorList>
            <person name="Harrison L.H."/>
            <person name="Van Tyne D."/>
            <person name="Marsh J.W."/>
            <person name="Griffith M.P."/>
            <person name="Snyder D.J."/>
            <person name="Cooper V.S."/>
            <person name="Mustapha M."/>
        </authorList>
    </citation>
    <scope>NUCLEOTIDE SEQUENCE [LARGE SCALE GENOMIC DNA]</scope>
    <source>
        <strain evidence="3 6">PSA00705</strain>
    </source>
</reference>
<dbReference type="Pfam" id="PF14341">
    <property type="entry name" value="PilX_N"/>
    <property type="match status" value="1"/>
</dbReference>
<evidence type="ECO:0000313" key="6">
    <source>
        <dbReference type="Proteomes" id="UP000608450"/>
    </source>
</evidence>
<evidence type="ECO:0000313" key="3">
    <source>
        <dbReference type="EMBL" id="MBG6287142.1"/>
    </source>
</evidence>
<dbReference type="EMBL" id="CP049140">
    <property type="protein sequence ID" value="QIE85693.1"/>
    <property type="molecule type" value="Genomic_DNA"/>
</dbReference>
<dbReference type="RefSeq" id="WP_024763089.1">
    <property type="nucleotide sequence ID" value="NZ_CP049140.1"/>
</dbReference>
<keyword evidence="1" id="KW-0472">Membrane</keyword>
<feature type="domain" description="Type 4 fimbrial biogenesis protein PilX N-terminal" evidence="2">
    <location>
        <begin position="12"/>
        <end position="61"/>
    </location>
</feature>
<feature type="transmembrane region" description="Helical" evidence="1">
    <location>
        <begin position="12"/>
        <end position="33"/>
    </location>
</feature>
<dbReference type="Proteomes" id="UP000501063">
    <property type="component" value="Chromosome"/>
</dbReference>
<sequence>MKSNNSLHRQHGAVLFVSLIMLLVITVLAISSMRGTVLQERLIGNQRAYQIGAAGAESSLREGEGRLAANLGPPTASADCTAQSGLCVLKNVPANGVVQRNWTWWSSNANAQNYIGNTGDNNVLAGLSDRPRWFAAFIGFDPQNSQGTVEVTDIDDRRRGVGPYYYQLNAAARSDSQRVMVLLQSTSVQRY</sequence>
<evidence type="ECO:0000256" key="1">
    <source>
        <dbReference type="SAM" id="Phobius"/>
    </source>
</evidence>
<keyword evidence="6" id="KW-1185">Reference proteome</keyword>
<proteinExistence type="predicted"/>
<gene>
    <name evidence="4" type="ORF">G5B91_05185</name>
    <name evidence="3" type="ORF">I5I61_06745</name>
</gene>
<dbReference type="AlphaFoldDB" id="A0A6G6IRW4"/>
<accession>A0A6G6IRW4</accession>
<dbReference type="InterPro" id="IPR025746">
    <property type="entry name" value="PilX_N_dom"/>
</dbReference>
<protein>
    <recommendedName>
        <fullName evidence="2">Type 4 fimbrial biogenesis protein PilX N-terminal domain-containing protein</fullName>
    </recommendedName>
</protein>
<dbReference type="KEGG" id="pnt:G5B91_05185"/>
<dbReference type="Proteomes" id="UP000608450">
    <property type="component" value="Unassembled WGS sequence"/>
</dbReference>